<dbReference type="SUPFAM" id="SSF88723">
    <property type="entry name" value="PIN domain-like"/>
    <property type="match status" value="1"/>
</dbReference>
<sequence length="130" mass="14489">MTAFLLDSNALVLAMTRPEQLSSTARSIIEDLENRTFASAASAYELAYKYSRGRLAALDPIMTGYRQHVKRVVTEELSLTAEHALAAASFDWPHRDPFDRMIAAQAAVEGLTLVTSDRALQEFRLVSTIW</sequence>
<gene>
    <name evidence="6" type="ORF">ACFFP1_09930</name>
</gene>
<dbReference type="CDD" id="cd09872">
    <property type="entry name" value="PIN_Sll0205-like"/>
    <property type="match status" value="1"/>
</dbReference>
<organism evidence="6 7">
    <name type="scientific">Arthrobacter ramosus</name>
    <dbReference type="NCBI Taxonomy" id="1672"/>
    <lineage>
        <taxon>Bacteria</taxon>
        <taxon>Bacillati</taxon>
        <taxon>Actinomycetota</taxon>
        <taxon>Actinomycetes</taxon>
        <taxon>Micrococcales</taxon>
        <taxon>Micrococcaceae</taxon>
        <taxon>Arthrobacter</taxon>
    </lineage>
</organism>
<name>A0ABV5Y079_ARTRM</name>
<proteinExistence type="predicted"/>
<evidence type="ECO:0000313" key="7">
    <source>
        <dbReference type="Proteomes" id="UP001589702"/>
    </source>
</evidence>
<dbReference type="Pfam" id="PF01850">
    <property type="entry name" value="PIN"/>
    <property type="match status" value="1"/>
</dbReference>
<feature type="domain" description="PIN" evidence="5">
    <location>
        <begin position="5"/>
        <end position="122"/>
    </location>
</feature>
<dbReference type="Gene3D" id="3.40.50.1010">
    <property type="entry name" value="5'-nuclease"/>
    <property type="match status" value="1"/>
</dbReference>
<evidence type="ECO:0000259" key="5">
    <source>
        <dbReference type="Pfam" id="PF01850"/>
    </source>
</evidence>
<keyword evidence="3" id="KW-0378">Hydrolase</keyword>
<keyword evidence="7" id="KW-1185">Reference proteome</keyword>
<dbReference type="Proteomes" id="UP001589702">
    <property type="component" value="Unassembled WGS sequence"/>
</dbReference>
<keyword evidence="1" id="KW-0540">Nuclease</keyword>
<dbReference type="InterPro" id="IPR029060">
    <property type="entry name" value="PIN-like_dom_sf"/>
</dbReference>
<dbReference type="InterPro" id="IPR002716">
    <property type="entry name" value="PIN_dom"/>
</dbReference>
<dbReference type="InterPro" id="IPR052919">
    <property type="entry name" value="TA_system_RNase"/>
</dbReference>
<dbReference type="PANTHER" id="PTHR36173:SF2">
    <property type="entry name" value="RIBONUCLEASE VAPC16"/>
    <property type="match status" value="1"/>
</dbReference>
<dbReference type="EMBL" id="JBHMBC010000014">
    <property type="protein sequence ID" value="MFB9819820.1"/>
    <property type="molecule type" value="Genomic_DNA"/>
</dbReference>
<evidence type="ECO:0000256" key="4">
    <source>
        <dbReference type="ARBA" id="ARBA00022842"/>
    </source>
</evidence>
<reference evidence="6 7" key="1">
    <citation type="submission" date="2024-09" db="EMBL/GenBank/DDBJ databases">
        <authorList>
            <person name="Sun Q."/>
            <person name="Mori K."/>
        </authorList>
    </citation>
    <scope>NUCLEOTIDE SEQUENCE [LARGE SCALE GENOMIC DNA]</scope>
    <source>
        <strain evidence="6 7">JCM 1334</strain>
    </source>
</reference>
<keyword evidence="4" id="KW-0460">Magnesium</keyword>
<protein>
    <submittedName>
        <fullName evidence="6">Type II toxin-antitoxin system VapC family toxin</fullName>
    </submittedName>
</protein>
<evidence type="ECO:0000256" key="3">
    <source>
        <dbReference type="ARBA" id="ARBA00022801"/>
    </source>
</evidence>
<keyword evidence="2" id="KW-0479">Metal-binding</keyword>
<evidence type="ECO:0000256" key="1">
    <source>
        <dbReference type="ARBA" id="ARBA00022722"/>
    </source>
</evidence>
<evidence type="ECO:0000313" key="6">
    <source>
        <dbReference type="EMBL" id="MFB9819820.1"/>
    </source>
</evidence>
<accession>A0ABV5Y079</accession>
<dbReference type="RefSeq" id="WP_234751014.1">
    <property type="nucleotide sequence ID" value="NZ_BAAAWN010000001.1"/>
</dbReference>
<dbReference type="InterPro" id="IPR041705">
    <property type="entry name" value="PIN_Sll0205"/>
</dbReference>
<evidence type="ECO:0000256" key="2">
    <source>
        <dbReference type="ARBA" id="ARBA00022723"/>
    </source>
</evidence>
<comment type="caution">
    <text evidence="6">The sequence shown here is derived from an EMBL/GenBank/DDBJ whole genome shotgun (WGS) entry which is preliminary data.</text>
</comment>
<dbReference type="PANTHER" id="PTHR36173">
    <property type="entry name" value="RIBONUCLEASE VAPC16-RELATED"/>
    <property type="match status" value="1"/>
</dbReference>